<proteinExistence type="predicted"/>
<evidence type="ECO:0000259" key="1">
    <source>
        <dbReference type="Pfam" id="PF01636"/>
    </source>
</evidence>
<dbReference type="InterPro" id="IPR002575">
    <property type="entry name" value="Aminoglycoside_PTrfase"/>
</dbReference>
<dbReference type="InterPro" id="IPR011009">
    <property type="entry name" value="Kinase-like_dom_sf"/>
</dbReference>
<reference evidence="2" key="1">
    <citation type="journal article" date="2022" name="J Environ Chem Eng">
        <title>Biodegradation of petroleum oil using a constructed nonpathogenic and heavy metal-tolerant bacterial consortium isolated from marine sponges.</title>
        <authorList>
            <person name="Dechsakulwatana C."/>
            <person name="Rungsihiranrut A."/>
            <person name="Muangchinda C."/>
            <person name="Ningthoujam R."/>
            <person name="Klankeo P."/>
            <person name="Pinyakong O."/>
        </authorList>
    </citation>
    <scope>NUCLEOTIDE SEQUENCE</scope>
    <source>
        <strain evidence="2">TL01-2</strain>
    </source>
</reference>
<dbReference type="Gene3D" id="3.30.200.20">
    <property type="entry name" value="Phosphorylase Kinase, domain 1"/>
    <property type="match status" value="1"/>
</dbReference>
<dbReference type="EMBL" id="JAPTGD010000001">
    <property type="protein sequence ID" value="MDU9689625.1"/>
    <property type="molecule type" value="Genomic_DNA"/>
</dbReference>
<dbReference type="InterPro" id="IPR051678">
    <property type="entry name" value="AGP_Transferase"/>
</dbReference>
<evidence type="ECO:0000313" key="3">
    <source>
        <dbReference type="Proteomes" id="UP001269400"/>
    </source>
</evidence>
<feature type="domain" description="Aminoglycoside phosphotransferase" evidence="1">
    <location>
        <begin position="30"/>
        <end position="250"/>
    </location>
</feature>
<reference evidence="2" key="2">
    <citation type="submission" date="2022-12" db="EMBL/GenBank/DDBJ databases">
        <authorList>
            <person name="Dechsakulwatana C."/>
            <person name="Rungsihiranrut A."/>
            <person name="Muangchinda C."/>
            <person name="Ningthoujam R."/>
            <person name="Klankeo P."/>
            <person name="Pinyakong O."/>
        </authorList>
    </citation>
    <scope>NUCLEOTIDE SEQUENCE</scope>
    <source>
        <strain evidence="2">TL01-2</strain>
    </source>
</reference>
<comment type="caution">
    <text evidence="2">The sequence shown here is derived from an EMBL/GenBank/DDBJ whole genome shotgun (WGS) entry which is preliminary data.</text>
</comment>
<dbReference type="PANTHER" id="PTHR21310">
    <property type="entry name" value="AMINOGLYCOSIDE PHOSPHOTRANSFERASE-RELATED-RELATED"/>
    <property type="match status" value="1"/>
</dbReference>
<gene>
    <name evidence="2" type="ORF">O0Q50_00460</name>
</gene>
<accession>A0AAX6N2A7</accession>
<organism evidence="2 3">
    <name type="scientific">Priestia aryabhattai</name>
    <name type="common">Bacillus aryabhattai</name>
    <dbReference type="NCBI Taxonomy" id="412384"/>
    <lineage>
        <taxon>Bacteria</taxon>
        <taxon>Bacillati</taxon>
        <taxon>Bacillota</taxon>
        <taxon>Bacilli</taxon>
        <taxon>Bacillales</taxon>
        <taxon>Bacillaceae</taxon>
        <taxon>Priestia</taxon>
    </lineage>
</organism>
<dbReference type="Gene3D" id="3.90.1200.10">
    <property type="match status" value="1"/>
</dbReference>
<protein>
    <submittedName>
        <fullName evidence="2">Aminoglycoside phosphotransferase family protein</fullName>
    </submittedName>
</protein>
<dbReference type="AlphaFoldDB" id="A0AAX6N2A7"/>
<dbReference type="Proteomes" id="UP001269400">
    <property type="component" value="Unassembled WGS sequence"/>
</dbReference>
<dbReference type="SUPFAM" id="SSF56112">
    <property type="entry name" value="Protein kinase-like (PK-like)"/>
    <property type="match status" value="1"/>
</dbReference>
<name>A0AAX6N2A7_PRIAR</name>
<sequence>MRQLQPIPIIVEEIPDSIKKYVKQIEKVTFPKQGCTSDVGILHTAKGRYVLKRTKGEKYRKWLYKEYYVLKNIQALTDFQSPRAYKFVQTAEQSWLLLEFFEGKTVREYLEKEDNEERREHIVYEMGRLLARIHDAKCPEQLVSKQLWIHRMLQEAEYNLIHYKVDGNQQLLKQLQKQNMICQQEVLIHGDYTIDNVLVHDGRITAVIDWSGGTWGDARYDMALAVRFEDGIFTGKERACFFKGYGKGISQHEFCYFAEGLYEFF</sequence>
<dbReference type="Pfam" id="PF01636">
    <property type="entry name" value="APH"/>
    <property type="match status" value="1"/>
</dbReference>
<dbReference type="RefSeq" id="WP_316909802.1">
    <property type="nucleotide sequence ID" value="NZ_JAPTGD010000001.1"/>
</dbReference>
<evidence type="ECO:0000313" key="2">
    <source>
        <dbReference type="EMBL" id="MDU9689625.1"/>
    </source>
</evidence>